<feature type="coiled-coil region" evidence="3">
    <location>
        <begin position="63"/>
        <end position="104"/>
    </location>
</feature>
<dbReference type="WBParaSite" id="SMUV_0000540501-mRNA-1">
    <property type="protein sequence ID" value="SMUV_0000540501-mRNA-1"/>
    <property type="gene ID" value="SMUV_0000540501"/>
</dbReference>
<evidence type="ECO:0000256" key="1">
    <source>
        <dbReference type="ARBA" id="ARBA00005537"/>
    </source>
</evidence>
<comment type="similarity">
    <text evidence="1">Belongs to the SIKE family.</text>
</comment>
<dbReference type="PANTHER" id="PTHR12186:SF2">
    <property type="entry name" value="FGFR1 ONCOGENE PARTNER 2 HOMOLOG"/>
    <property type="match status" value="1"/>
</dbReference>
<organism evidence="4 5">
    <name type="scientific">Syphacia muris</name>
    <dbReference type="NCBI Taxonomy" id="451379"/>
    <lineage>
        <taxon>Eukaryota</taxon>
        <taxon>Metazoa</taxon>
        <taxon>Ecdysozoa</taxon>
        <taxon>Nematoda</taxon>
        <taxon>Chromadorea</taxon>
        <taxon>Rhabditida</taxon>
        <taxon>Spirurina</taxon>
        <taxon>Oxyuridomorpha</taxon>
        <taxon>Oxyuroidea</taxon>
        <taxon>Oxyuridae</taxon>
        <taxon>Syphacia</taxon>
    </lineage>
</organism>
<dbReference type="PANTHER" id="PTHR12186">
    <property type="entry name" value="SIKE FAMILY MEMBER"/>
    <property type="match status" value="1"/>
</dbReference>
<evidence type="ECO:0000313" key="5">
    <source>
        <dbReference type="WBParaSite" id="SMUV_0000540501-mRNA-1"/>
    </source>
</evidence>
<dbReference type="Pfam" id="PF05769">
    <property type="entry name" value="SIKE"/>
    <property type="match status" value="1"/>
</dbReference>
<proteinExistence type="inferred from homology"/>
<dbReference type="InterPro" id="IPR008555">
    <property type="entry name" value="SIKE"/>
</dbReference>
<evidence type="ECO:0000256" key="2">
    <source>
        <dbReference type="ARBA" id="ARBA00023054"/>
    </source>
</evidence>
<keyword evidence="2 3" id="KW-0175">Coiled coil</keyword>
<accession>A0A0N5ALI4</accession>
<reference evidence="5" key="1">
    <citation type="submission" date="2017-02" db="UniProtKB">
        <authorList>
            <consortium name="WormBaseParasite"/>
        </authorList>
    </citation>
    <scope>IDENTIFICATION</scope>
</reference>
<dbReference type="AlphaFoldDB" id="A0A0N5ALI4"/>
<keyword evidence="4" id="KW-1185">Reference proteome</keyword>
<protein>
    <submittedName>
        <fullName evidence="5">FGFR1 oncogene partner 2</fullName>
    </submittedName>
</protein>
<evidence type="ECO:0000256" key="3">
    <source>
        <dbReference type="SAM" id="Coils"/>
    </source>
</evidence>
<dbReference type="STRING" id="451379.A0A0N5ALI4"/>
<evidence type="ECO:0000313" key="4">
    <source>
        <dbReference type="Proteomes" id="UP000046393"/>
    </source>
</evidence>
<name>A0A0N5ALI4_9BILA</name>
<dbReference type="Proteomes" id="UP000046393">
    <property type="component" value="Unplaced"/>
</dbReference>
<sequence length="155" mass="17955">MGTTNVNQLMNDMRHLVLNLQNREKAADAALSKSQLVNEKISGMKEYQEKVANMNGCWRMQGRKGLLAGLQQENRQILQLQRENRELRQTLEDYETTLRIVMQKHRMLATCIPRQSVVSIPTSSPVCFLQLSQNVDGYEIYKTSYINFFCICFFA</sequence>